<accession>A0A1W0AB87</accession>
<dbReference type="OrthoDB" id="67499at2759"/>
<dbReference type="AlphaFoldDB" id="A0A1W0AB87"/>
<name>A0A1W0AB87_9STRA</name>
<evidence type="ECO:0000313" key="2">
    <source>
        <dbReference type="Proteomes" id="UP000243217"/>
    </source>
</evidence>
<dbReference type="Pfam" id="PF12796">
    <property type="entry name" value="Ank_2"/>
    <property type="match status" value="1"/>
</dbReference>
<dbReference type="PANTHER" id="PTHR46586">
    <property type="entry name" value="ANKYRIN REPEAT-CONTAINING PROTEIN"/>
    <property type="match status" value="1"/>
</dbReference>
<dbReference type="Proteomes" id="UP000243217">
    <property type="component" value="Unassembled WGS sequence"/>
</dbReference>
<dbReference type="InterPro" id="IPR036770">
    <property type="entry name" value="Ankyrin_rpt-contain_sf"/>
</dbReference>
<organism evidence="1 2">
    <name type="scientific">Thraustotheca clavata</name>
    <dbReference type="NCBI Taxonomy" id="74557"/>
    <lineage>
        <taxon>Eukaryota</taxon>
        <taxon>Sar</taxon>
        <taxon>Stramenopiles</taxon>
        <taxon>Oomycota</taxon>
        <taxon>Saprolegniomycetes</taxon>
        <taxon>Saprolegniales</taxon>
        <taxon>Achlyaceae</taxon>
        <taxon>Thraustotheca</taxon>
    </lineage>
</organism>
<keyword evidence="2" id="KW-1185">Reference proteome</keyword>
<dbReference type="InterPro" id="IPR052050">
    <property type="entry name" value="SecEffector_AnkRepeat"/>
</dbReference>
<comment type="caution">
    <text evidence="1">The sequence shown here is derived from an EMBL/GenBank/DDBJ whole genome shotgun (WGS) entry which is preliminary data.</text>
</comment>
<dbReference type="PANTHER" id="PTHR46586:SF3">
    <property type="entry name" value="ANKYRIN REPEAT-CONTAINING PROTEIN"/>
    <property type="match status" value="1"/>
</dbReference>
<evidence type="ECO:0000313" key="1">
    <source>
        <dbReference type="EMBL" id="OQS07525.1"/>
    </source>
</evidence>
<dbReference type="STRING" id="74557.A0A1W0AB87"/>
<dbReference type="EMBL" id="JNBS01000232">
    <property type="protein sequence ID" value="OQS07525.1"/>
    <property type="molecule type" value="Genomic_DNA"/>
</dbReference>
<sequence>MESVWHSTDLIREIVSYQHGICFDMYSILKVLQNMAWDNSDIFNTLPAALAPFHQLFKTWFQTHGVRGLRQFPLRYSIELWYYSLLFGNVPMINYYHDHMPVDYVEWNLAVISGKVDAVSFLLKEYPHGCFYLTMERAIEHGNLNILKILHQHGIPFPANSWKIVCEYGRLNIATYLHQEHWAWKESWRGQATEVAAEKGHLNMIQFLHENNYDDAYTYHAMDAAAANGHLDIVRYLYVHRTEGCSSLAISEATRYGHLDVVKFLHQYYESDQTTKKMEIGPLDITRYLNDDVTCTKGWSRFRHKINQLLGNKSKQHFRELPRLI</sequence>
<dbReference type="Gene3D" id="1.25.40.20">
    <property type="entry name" value="Ankyrin repeat-containing domain"/>
    <property type="match status" value="1"/>
</dbReference>
<dbReference type="SUPFAM" id="SSF140860">
    <property type="entry name" value="Pseudo ankyrin repeat-like"/>
    <property type="match status" value="1"/>
</dbReference>
<dbReference type="InterPro" id="IPR002110">
    <property type="entry name" value="Ankyrin_rpt"/>
</dbReference>
<reference evidence="1 2" key="1">
    <citation type="journal article" date="2014" name="Genome Biol. Evol.">
        <title>The secreted proteins of Achlya hypogyna and Thraustotheca clavata identify the ancestral oomycete secretome and reveal gene acquisitions by horizontal gene transfer.</title>
        <authorList>
            <person name="Misner I."/>
            <person name="Blouin N."/>
            <person name="Leonard G."/>
            <person name="Richards T.A."/>
            <person name="Lane C.E."/>
        </authorList>
    </citation>
    <scope>NUCLEOTIDE SEQUENCE [LARGE SCALE GENOMIC DNA]</scope>
    <source>
        <strain evidence="1 2">ATCC 34112</strain>
    </source>
</reference>
<gene>
    <name evidence="1" type="ORF">THRCLA_00462</name>
</gene>
<proteinExistence type="predicted"/>
<protein>
    <submittedName>
        <fullName evidence="1">Uncharacterized protein</fullName>
    </submittedName>
</protein>